<evidence type="ECO:0000256" key="3">
    <source>
        <dbReference type="ARBA" id="ARBA00022692"/>
    </source>
</evidence>
<protein>
    <submittedName>
        <fullName evidence="11">ATP-dependent bile acid permease</fullName>
    </submittedName>
</protein>
<keyword evidence="6 9" id="KW-1133">Transmembrane helix</keyword>
<evidence type="ECO:0000256" key="9">
    <source>
        <dbReference type="SAM" id="Phobius"/>
    </source>
</evidence>
<reference evidence="11 12" key="1">
    <citation type="submission" date="2024-09" db="EMBL/GenBank/DDBJ databases">
        <title>Itraconazole resistance in Madurella fahalii resulting from another homologue of gene encoding cytochrome P450 14-alpha sterol demethylase (CYP51).</title>
        <authorList>
            <person name="Yoshioka I."/>
            <person name="Fahal A.H."/>
            <person name="Kaneko S."/>
            <person name="Yaguchi T."/>
        </authorList>
    </citation>
    <scope>NUCLEOTIDE SEQUENCE [LARGE SCALE GENOMIC DNA]</scope>
    <source>
        <strain evidence="11 12">IFM 68171</strain>
    </source>
</reference>
<sequence>MIGSRGLNLSGGQRQRVALARAVYARCELVLLDDCLSALDGKTESRIVENLLGPEGLFRKTGTTAFLVTKRIALHFRLADRLVIVWDGRLTYQGTWTNFREDPNHVLKLDINSETQNSVAEEKPKLDETVQNQSLKVAEATDDLSRATGDISLYGYYLRAIAWASTNGSMWSTHILIAPSSGIELHRRLLSTIIGAPLLYFSTTDTGVILNRSATTFSQDMQLVDKQLPPSVLAISNQIFKLLLQTILLFSAQKQMTLTLPLCVATIYVVQRIYLRTSRQLRLLDLESQSAVYSSFLESVEGLATIRAFGWEKQTEQANICSLDKSQQPAYVLFCLQQSLGIVLDLMIAAVATGVINLALFLRGTTTAGQIGMALNIVLVANATLLSLMTSWTNMEISLGALSRLKSLEANTPKEDKPYEDYVPADPWPSSGALEFEDVTVAYNPEARALQDVTLKISAGQQLAVCGRTGSGKSTMLLTLLRLVDINLEPSKCFITVGQDALVLSQASLRFNLDPYSSLSDETIRVALQRTNLWKHFNAGSSLVVRDPQKPTTASDILDIPIASLPQMSTGQSQLFAVARAILQLQSLRNNHESQPDEPYYDNTTRRQTMPILLLDEATSSLDPESRIRHSCHHPPGVY</sequence>
<dbReference type="InterPro" id="IPR027417">
    <property type="entry name" value="P-loop_NTPase"/>
</dbReference>
<dbReference type="CDD" id="cd18580">
    <property type="entry name" value="ABC_6TM_ABCC_D2"/>
    <property type="match status" value="1"/>
</dbReference>
<dbReference type="PANTHER" id="PTHR24223">
    <property type="entry name" value="ATP-BINDING CASSETTE SUB-FAMILY C"/>
    <property type="match status" value="1"/>
</dbReference>
<accession>A0ABQ0G4P0</accession>
<keyword evidence="2" id="KW-0813">Transport</keyword>
<evidence type="ECO:0000256" key="6">
    <source>
        <dbReference type="ARBA" id="ARBA00022989"/>
    </source>
</evidence>
<evidence type="ECO:0000256" key="2">
    <source>
        <dbReference type="ARBA" id="ARBA00022448"/>
    </source>
</evidence>
<keyword evidence="3 9" id="KW-0812">Transmembrane</keyword>
<dbReference type="Gene3D" id="1.20.1560.10">
    <property type="entry name" value="ABC transporter type 1, transmembrane domain"/>
    <property type="match status" value="1"/>
</dbReference>
<comment type="subcellular location">
    <subcellularLocation>
        <location evidence="1">Membrane</location>
        <topology evidence="1">Multi-pass membrane protein</topology>
    </subcellularLocation>
</comment>
<gene>
    <name evidence="11" type="ORF">MFIFM68171_02936</name>
</gene>
<dbReference type="PROSITE" id="PS50929">
    <property type="entry name" value="ABC_TM1F"/>
    <property type="match status" value="1"/>
</dbReference>
<dbReference type="InterPro" id="IPR036640">
    <property type="entry name" value="ABC1_TM_sf"/>
</dbReference>
<keyword evidence="4" id="KW-0547">Nucleotide-binding</keyword>
<feature type="region of interest" description="Disordered" evidence="8">
    <location>
        <begin position="620"/>
        <end position="639"/>
    </location>
</feature>
<feature type="transmembrane region" description="Helical" evidence="9">
    <location>
        <begin position="374"/>
        <end position="392"/>
    </location>
</feature>
<dbReference type="PANTHER" id="PTHR24223:SF345">
    <property type="entry name" value="ABC MULTIDRUG TRANSPORTER (EUROFUNG)"/>
    <property type="match status" value="1"/>
</dbReference>
<keyword evidence="7 9" id="KW-0472">Membrane</keyword>
<dbReference type="InterPro" id="IPR050173">
    <property type="entry name" value="ABC_transporter_C-like"/>
</dbReference>
<dbReference type="SUPFAM" id="SSF90123">
    <property type="entry name" value="ABC transporter transmembrane region"/>
    <property type="match status" value="1"/>
</dbReference>
<feature type="domain" description="ABC transmembrane type-1" evidence="10">
    <location>
        <begin position="184"/>
        <end position="396"/>
    </location>
</feature>
<dbReference type="InterPro" id="IPR044726">
    <property type="entry name" value="ABCC_6TM_D2"/>
</dbReference>
<evidence type="ECO:0000313" key="11">
    <source>
        <dbReference type="EMBL" id="GAB1312726.1"/>
    </source>
</evidence>
<name>A0ABQ0G4P0_9PEZI</name>
<organism evidence="11 12">
    <name type="scientific">Madurella fahalii</name>
    <dbReference type="NCBI Taxonomy" id="1157608"/>
    <lineage>
        <taxon>Eukaryota</taxon>
        <taxon>Fungi</taxon>
        <taxon>Dikarya</taxon>
        <taxon>Ascomycota</taxon>
        <taxon>Pezizomycotina</taxon>
        <taxon>Sordariomycetes</taxon>
        <taxon>Sordariomycetidae</taxon>
        <taxon>Sordariales</taxon>
        <taxon>Sordariales incertae sedis</taxon>
        <taxon>Madurella</taxon>
    </lineage>
</organism>
<evidence type="ECO:0000259" key="10">
    <source>
        <dbReference type="PROSITE" id="PS50929"/>
    </source>
</evidence>
<dbReference type="SUPFAM" id="SSF52540">
    <property type="entry name" value="P-loop containing nucleoside triphosphate hydrolases"/>
    <property type="match status" value="2"/>
</dbReference>
<evidence type="ECO:0000256" key="7">
    <source>
        <dbReference type="ARBA" id="ARBA00023136"/>
    </source>
</evidence>
<dbReference type="Gene3D" id="3.40.50.300">
    <property type="entry name" value="P-loop containing nucleotide triphosphate hydrolases"/>
    <property type="match status" value="2"/>
</dbReference>
<dbReference type="Pfam" id="PF00005">
    <property type="entry name" value="ABC_tran"/>
    <property type="match status" value="2"/>
</dbReference>
<comment type="caution">
    <text evidence="11">The sequence shown here is derived from an EMBL/GenBank/DDBJ whole genome shotgun (WGS) entry which is preliminary data.</text>
</comment>
<evidence type="ECO:0000256" key="8">
    <source>
        <dbReference type="SAM" id="MobiDB-lite"/>
    </source>
</evidence>
<dbReference type="Proteomes" id="UP001628179">
    <property type="component" value="Unassembled WGS sequence"/>
</dbReference>
<dbReference type="GeneID" id="98173681"/>
<dbReference type="Pfam" id="PF00664">
    <property type="entry name" value="ABC_membrane"/>
    <property type="match status" value="1"/>
</dbReference>
<dbReference type="EMBL" id="BAAFSV010000002">
    <property type="protein sequence ID" value="GAB1312726.1"/>
    <property type="molecule type" value="Genomic_DNA"/>
</dbReference>
<dbReference type="RefSeq" id="XP_070914459.1">
    <property type="nucleotide sequence ID" value="XM_071058358.1"/>
</dbReference>
<evidence type="ECO:0000256" key="1">
    <source>
        <dbReference type="ARBA" id="ARBA00004141"/>
    </source>
</evidence>
<dbReference type="InterPro" id="IPR003439">
    <property type="entry name" value="ABC_transporter-like_ATP-bd"/>
</dbReference>
<evidence type="ECO:0000256" key="5">
    <source>
        <dbReference type="ARBA" id="ARBA00022840"/>
    </source>
</evidence>
<keyword evidence="5" id="KW-0067">ATP-binding</keyword>
<evidence type="ECO:0000256" key="4">
    <source>
        <dbReference type="ARBA" id="ARBA00022741"/>
    </source>
</evidence>
<proteinExistence type="predicted"/>
<feature type="transmembrane region" description="Helical" evidence="9">
    <location>
        <begin position="340"/>
        <end position="362"/>
    </location>
</feature>
<dbReference type="InterPro" id="IPR011527">
    <property type="entry name" value="ABC1_TM_dom"/>
</dbReference>
<evidence type="ECO:0000313" key="12">
    <source>
        <dbReference type="Proteomes" id="UP001628179"/>
    </source>
</evidence>
<keyword evidence="12" id="KW-1185">Reference proteome</keyword>